<evidence type="ECO:0000313" key="4">
    <source>
        <dbReference type="Proteomes" id="UP000199103"/>
    </source>
</evidence>
<dbReference type="Gene3D" id="3.40.50.720">
    <property type="entry name" value="NAD(P)-binding Rossmann-like Domain"/>
    <property type="match status" value="1"/>
</dbReference>
<organism evidence="3 4">
    <name type="scientific">Microlunatus soli</name>
    <dbReference type="NCBI Taxonomy" id="630515"/>
    <lineage>
        <taxon>Bacteria</taxon>
        <taxon>Bacillati</taxon>
        <taxon>Actinomycetota</taxon>
        <taxon>Actinomycetes</taxon>
        <taxon>Propionibacteriales</taxon>
        <taxon>Propionibacteriaceae</taxon>
        <taxon>Microlunatus</taxon>
    </lineage>
</organism>
<dbReference type="InterPro" id="IPR027051">
    <property type="entry name" value="XdhC_Rossmann_dom"/>
</dbReference>
<protein>
    <submittedName>
        <fullName evidence="3">Molybdenum cofactor sulfurylase</fullName>
    </submittedName>
</protein>
<sequence length="267" mass="28979">MTWLSDVAKARERRQPAVLVTQIARRGHAPREAGAKMLVTADDVRGTIGGGNLEQTAVVRARELIRDRAATPELLGLRLNDKVRTEHGRQCCGGEVTILLEPLPVPLAIAIFGLGHVGIELARILSRQDCDLYLTDSRPEQLDQLDMLQPAEATIHARQRLLGEQVLSELPADSHVLIMTHDHAEDAHLCDAALRRTDLASIGMIGSVAKWSRIRSALIADGHPPALVETIRCPIGLTELPGKSPAMIAVSVAAELLLQTQQQETTS</sequence>
<dbReference type="InterPro" id="IPR014308">
    <property type="entry name" value="Xanthine_DH_XdhC"/>
</dbReference>
<dbReference type="PANTHER" id="PTHR30388:SF6">
    <property type="entry name" value="XANTHINE DEHYDROGENASE SUBUNIT A-RELATED"/>
    <property type="match status" value="1"/>
</dbReference>
<dbReference type="STRING" id="630515.SAMN04489812_3911"/>
<evidence type="ECO:0000313" key="3">
    <source>
        <dbReference type="EMBL" id="SDT03709.1"/>
    </source>
</evidence>
<dbReference type="InterPro" id="IPR052698">
    <property type="entry name" value="MoCofactor_Util/Proc"/>
</dbReference>
<dbReference type="RefSeq" id="WP_091532795.1">
    <property type="nucleotide sequence ID" value="NZ_LT629772.1"/>
</dbReference>
<dbReference type="OrthoDB" id="61481at2"/>
<dbReference type="InterPro" id="IPR003777">
    <property type="entry name" value="XdhC_CoxI"/>
</dbReference>
<dbReference type="AlphaFoldDB" id="A0A1H1X565"/>
<dbReference type="SUPFAM" id="SSF51735">
    <property type="entry name" value="NAD(P)-binding Rossmann-fold domains"/>
    <property type="match status" value="1"/>
</dbReference>
<dbReference type="Pfam" id="PF02625">
    <property type="entry name" value="XdhC_CoxI"/>
    <property type="match status" value="1"/>
</dbReference>
<dbReference type="NCBIfam" id="TIGR02964">
    <property type="entry name" value="xanthine_xdhC"/>
    <property type="match status" value="1"/>
</dbReference>
<reference evidence="3 4" key="1">
    <citation type="submission" date="2016-10" db="EMBL/GenBank/DDBJ databases">
        <authorList>
            <person name="de Groot N.N."/>
        </authorList>
    </citation>
    <scope>NUCLEOTIDE SEQUENCE [LARGE SCALE GENOMIC DNA]</scope>
    <source>
        <strain evidence="3 4">DSM 21800</strain>
    </source>
</reference>
<gene>
    <name evidence="3" type="ORF">SAMN04489812_3911</name>
</gene>
<keyword evidence="4" id="KW-1185">Reference proteome</keyword>
<dbReference type="Proteomes" id="UP000199103">
    <property type="component" value="Chromosome I"/>
</dbReference>
<proteinExistence type="predicted"/>
<feature type="domain" description="XdhC- CoxI" evidence="1">
    <location>
        <begin position="11"/>
        <end position="69"/>
    </location>
</feature>
<evidence type="ECO:0000259" key="1">
    <source>
        <dbReference type="Pfam" id="PF02625"/>
    </source>
</evidence>
<accession>A0A1H1X565</accession>
<dbReference type="PANTHER" id="PTHR30388">
    <property type="entry name" value="ALDEHYDE OXIDOREDUCTASE MOLYBDENUM COFACTOR ASSEMBLY PROTEIN"/>
    <property type="match status" value="1"/>
</dbReference>
<evidence type="ECO:0000259" key="2">
    <source>
        <dbReference type="Pfam" id="PF13478"/>
    </source>
</evidence>
<dbReference type="Pfam" id="PF13478">
    <property type="entry name" value="XdhC_C"/>
    <property type="match status" value="1"/>
</dbReference>
<name>A0A1H1X565_9ACTN</name>
<dbReference type="InterPro" id="IPR036291">
    <property type="entry name" value="NAD(P)-bd_dom_sf"/>
</dbReference>
<feature type="domain" description="XdhC Rossmann" evidence="2">
    <location>
        <begin position="110"/>
        <end position="256"/>
    </location>
</feature>
<dbReference type="EMBL" id="LT629772">
    <property type="protein sequence ID" value="SDT03709.1"/>
    <property type="molecule type" value="Genomic_DNA"/>
</dbReference>